<dbReference type="InterPro" id="IPR046886">
    <property type="entry name" value="RsmE_MTase_dom"/>
</dbReference>
<evidence type="ECO:0000259" key="12">
    <source>
        <dbReference type="Pfam" id="PF20260"/>
    </source>
</evidence>
<dbReference type="SUPFAM" id="SSF75217">
    <property type="entry name" value="alpha/beta knot"/>
    <property type="match status" value="1"/>
</dbReference>
<protein>
    <recommendedName>
        <fullName evidence="10">Ribosomal RNA small subunit methyltransferase E</fullName>
        <ecNumber evidence="10">2.1.1.193</ecNumber>
    </recommendedName>
</protein>
<evidence type="ECO:0000259" key="11">
    <source>
        <dbReference type="Pfam" id="PF04452"/>
    </source>
</evidence>
<dbReference type="EC" id="2.1.1.193" evidence="10"/>
<keyword evidence="14" id="KW-1185">Reference proteome</keyword>
<dbReference type="PANTHER" id="PTHR30027:SF3">
    <property type="entry name" value="16S RRNA (URACIL(1498)-N(3))-METHYLTRANSFERASE"/>
    <property type="match status" value="1"/>
</dbReference>
<dbReference type="PIRSF" id="PIRSF015601">
    <property type="entry name" value="MTase_slr0722"/>
    <property type="match status" value="1"/>
</dbReference>
<evidence type="ECO:0000256" key="8">
    <source>
        <dbReference type="ARBA" id="ARBA00025699"/>
    </source>
</evidence>
<dbReference type="Gene3D" id="3.40.1280.10">
    <property type="match status" value="1"/>
</dbReference>
<keyword evidence="4 10" id="KW-0698">rRNA processing</keyword>
<reference evidence="13 14" key="1">
    <citation type="submission" date="2023-06" db="EMBL/GenBank/DDBJ databases">
        <title>Antibody response to the Sneathia vaginalis cytopathogenic toxin A during pregnancy.</title>
        <authorList>
            <person name="Mccoy Z.T."/>
            <person name="Serrano M.G."/>
            <person name="Spaine K."/>
            <person name="Edwards D.J."/>
            <person name="Buck G.A."/>
            <person name="Jefferson K."/>
        </authorList>
    </citation>
    <scope>NUCLEOTIDE SEQUENCE [LARGE SCALE GENOMIC DNA]</scope>
    <source>
        <strain evidence="13 14">CCUG 42621</strain>
    </source>
</reference>
<sequence length="236" mass="27013">MLSIVVDKKQINEDFVIISNIKDIRHLINVYRLNVGDYFRVTDGEYQYICKIFKVSKKEILAKIENKDEDIYSLNINIDVAIGLIKNDKMSLLIKKLTEIGVRNIIPLKTERVVVKIDNSKSKWSDIVTESMKQCRAVKRTNISEITNLRQIDFSSYDKVIYLYEKSLENKKITEVISSEDKNILCIIGPEGGFTKNECNILDDKNAIQISLGNRILRAETAAIVVCAILSHSYGY</sequence>
<comment type="function">
    <text evidence="8 10">Specifically methylates the N3 position of the uracil ring of uridine 1498 (m3U1498) in 16S rRNA. Acts on the fully assembled 30S ribosomal subunit.</text>
</comment>
<accession>A0ABT7HJ76</accession>
<keyword evidence="7 10" id="KW-0949">S-adenosyl-L-methionine</keyword>
<proteinExistence type="inferred from homology"/>
<dbReference type="Pfam" id="PF20260">
    <property type="entry name" value="PUA_4"/>
    <property type="match status" value="1"/>
</dbReference>
<dbReference type="InterPro" id="IPR006700">
    <property type="entry name" value="RsmE"/>
</dbReference>
<keyword evidence="5 10" id="KW-0489">Methyltransferase</keyword>
<evidence type="ECO:0000256" key="2">
    <source>
        <dbReference type="ARBA" id="ARBA00005528"/>
    </source>
</evidence>
<evidence type="ECO:0000313" key="14">
    <source>
        <dbReference type="Proteomes" id="UP001225134"/>
    </source>
</evidence>
<dbReference type="SUPFAM" id="SSF88697">
    <property type="entry name" value="PUA domain-like"/>
    <property type="match status" value="1"/>
</dbReference>
<dbReference type="PANTHER" id="PTHR30027">
    <property type="entry name" value="RIBOSOMAL RNA SMALL SUBUNIT METHYLTRANSFERASE E"/>
    <property type="match status" value="1"/>
</dbReference>
<dbReference type="RefSeq" id="WP_066729059.1">
    <property type="nucleotide sequence ID" value="NZ_CAMPUK010000011.1"/>
</dbReference>
<dbReference type="NCBIfam" id="TIGR00046">
    <property type="entry name" value="RsmE family RNA methyltransferase"/>
    <property type="match status" value="1"/>
</dbReference>
<evidence type="ECO:0000256" key="5">
    <source>
        <dbReference type="ARBA" id="ARBA00022603"/>
    </source>
</evidence>
<comment type="subcellular location">
    <subcellularLocation>
        <location evidence="1 10">Cytoplasm</location>
    </subcellularLocation>
</comment>
<dbReference type="EMBL" id="JASSPP010000001">
    <property type="protein sequence ID" value="MDK9580194.1"/>
    <property type="molecule type" value="Genomic_DNA"/>
</dbReference>
<dbReference type="Proteomes" id="UP001225134">
    <property type="component" value="Unassembled WGS sequence"/>
</dbReference>
<evidence type="ECO:0000256" key="1">
    <source>
        <dbReference type="ARBA" id="ARBA00004496"/>
    </source>
</evidence>
<evidence type="ECO:0000256" key="3">
    <source>
        <dbReference type="ARBA" id="ARBA00022490"/>
    </source>
</evidence>
<evidence type="ECO:0000256" key="9">
    <source>
        <dbReference type="ARBA" id="ARBA00047944"/>
    </source>
</evidence>
<evidence type="ECO:0000256" key="6">
    <source>
        <dbReference type="ARBA" id="ARBA00022679"/>
    </source>
</evidence>
<evidence type="ECO:0000256" key="7">
    <source>
        <dbReference type="ARBA" id="ARBA00022691"/>
    </source>
</evidence>
<comment type="catalytic activity">
    <reaction evidence="9 10">
        <text>uridine(1498) in 16S rRNA + S-adenosyl-L-methionine = N(3)-methyluridine(1498) in 16S rRNA + S-adenosyl-L-homocysteine + H(+)</text>
        <dbReference type="Rhea" id="RHEA:42920"/>
        <dbReference type="Rhea" id="RHEA-COMP:10283"/>
        <dbReference type="Rhea" id="RHEA-COMP:10284"/>
        <dbReference type="ChEBI" id="CHEBI:15378"/>
        <dbReference type="ChEBI" id="CHEBI:57856"/>
        <dbReference type="ChEBI" id="CHEBI:59789"/>
        <dbReference type="ChEBI" id="CHEBI:65315"/>
        <dbReference type="ChEBI" id="CHEBI:74502"/>
        <dbReference type="EC" id="2.1.1.193"/>
    </reaction>
</comment>
<dbReference type="InterPro" id="IPR029026">
    <property type="entry name" value="tRNA_m1G_MTases_N"/>
</dbReference>
<dbReference type="InterPro" id="IPR046887">
    <property type="entry name" value="RsmE_PUA-like"/>
</dbReference>
<feature type="domain" description="Ribosomal RNA small subunit methyltransferase E PUA-like" evidence="12">
    <location>
        <begin position="22"/>
        <end position="65"/>
    </location>
</feature>
<dbReference type="InterPro" id="IPR029028">
    <property type="entry name" value="Alpha/beta_knot_MTases"/>
</dbReference>
<name>A0ABT7HJ76_9FUSO</name>
<evidence type="ECO:0000313" key="13">
    <source>
        <dbReference type="EMBL" id="MDK9580194.1"/>
    </source>
</evidence>
<comment type="similarity">
    <text evidence="2 10">Belongs to the RNA methyltransferase RsmE family.</text>
</comment>
<dbReference type="Pfam" id="PF04452">
    <property type="entry name" value="Methyltrans_RNA"/>
    <property type="match status" value="1"/>
</dbReference>
<gene>
    <name evidence="13" type="ORF">QQA45_01470</name>
</gene>
<evidence type="ECO:0000256" key="4">
    <source>
        <dbReference type="ARBA" id="ARBA00022552"/>
    </source>
</evidence>
<keyword evidence="6 10" id="KW-0808">Transferase</keyword>
<evidence type="ECO:0000256" key="10">
    <source>
        <dbReference type="PIRNR" id="PIRNR015601"/>
    </source>
</evidence>
<comment type="caution">
    <text evidence="13">The sequence shown here is derived from an EMBL/GenBank/DDBJ whole genome shotgun (WGS) entry which is preliminary data.</text>
</comment>
<organism evidence="13 14">
    <name type="scientific">Sneathia sanguinegens</name>
    <dbReference type="NCBI Taxonomy" id="40543"/>
    <lineage>
        <taxon>Bacteria</taxon>
        <taxon>Fusobacteriati</taxon>
        <taxon>Fusobacteriota</taxon>
        <taxon>Fusobacteriia</taxon>
        <taxon>Fusobacteriales</taxon>
        <taxon>Leptotrichiaceae</taxon>
        <taxon>Sneathia</taxon>
    </lineage>
</organism>
<dbReference type="InterPro" id="IPR015947">
    <property type="entry name" value="PUA-like_sf"/>
</dbReference>
<dbReference type="CDD" id="cd18084">
    <property type="entry name" value="RsmE-like"/>
    <property type="match status" value="1"/>
</dbReference>
<feature type="domain" description="Ribosomal RNA small subunit methyltransferase E methyltransferase" evidence="11">
    <location>
        <begin position="75"/>
        <end position="230"/>
    </location>
</feature>
<keyword evidence="3 10" id="KW-0963">Cytoplasm</keyword>